<evidence type="ECO:0000313" key="2">
    <source>
        <dbReference type="EMBL" id="PON81925.1"/>
    </source>
</evidence>
<dbReference type="Proteomes" id="UP000237000">
    <property type="component" value="Unassembled WGS sequence"/>
</dbReference>
<evidence type="ECO:0000313" key="3">
    <source>
        <dbReference type="Proteomes" id="UP000237000"/>
    </source>
</evidence>
<feature type="compositionally biased region" description="Acidic residues" evidence="1">
    <location>
        <begin position="115"/>
        <end position="126"/>
    </location>
</feature>
<reference evidence="3" key="1">
    <citation type="submission" date="2016-06" db="EMBL/GenBank/DDBJ databases">
        <title>Parallel loss of symbiosis genes in relatives of nitrogen-fixing non-legume Parasponia.</title>
        <authorList>
            <person name="Van Velzen R."/>
            <person name="Holmer R."/>
            <person name="Bu F."/>
            <person name="Rutten L."/>
            <person name="Van Zeijl A."/>
            <person name="Liu W."/>
            <person name="Santuari L."/>
            <person name="Cao Q."/>
            <person name="Sharma T."/>
            <person name="Shen D."/>
            <person name="Roswanjaya Y."/>
            <person name="Wardhani T."/>
            <person name="Kalhor M.S."/>
            <person name="Jansen J."/>
            <person name="Van den Hoogen J."/>
            <person name="Gungor B."/>
            <person name="Hartog M."/>
            <person name="Hontelez J."/>
            <person name="Verver J."/>
            <person name="Yang W.-C."/>
            <person name="Schijlen E."/>
            <person name="Repin R."/>
            <person name="Schilthuizen M."/>
            <person name="Schranz E."/>
            <person name="Heidstra R."/>
            <person name="Miyata K."/>
            <person name="Fedorova E."/>
            <person name="Kohlen W."/>
            <person name="Bisseling T."/>
            <person name="Smit S."/>
            <person name="Geurts R."/>
        </authorList>
    </citation>
    <scope>NUCLEOTIDE SEQUENCE [LARGE SCALE GENOMIC DNA]</scope>
    <source>
        <strain evidence="3">cv. RG33-2</strain>
    </source>
</reference>
<organism evidence="2 3">
    <name type="scientific">Trema orientale</name>
    <name type="common">Charcoal tree</name>
    <name type="synonym">Celtis orientalis</name>
    <dbReference type="NCBI Taxonomy" id="63057"/>
    <lineage>
        <taxon>Eukaryota</taxon>
        <taxon>Viridiplantae</taxon>
        <taxon>Streptophyta</taxon>
        <taxon>Embryophyta</taxon>
        <taxon>Tracheophyta</taxon>
        <taxon>Spermatophyta</taxon>
        <taxon>Magnoliopsida</taxon>
        <taxon>eudicotyledons</taxon>
        <taxon>Gunneridae</taxon>
        <taxon>Pentapetalae</taxon>
        <taxon>rosids</taxon>
        <taxon>fabids</taxon>
        <taxon>Rosales</taxon>
        <taxon>Cannabaceae</taxon>
        <taxon>Trema</taxon>
    </lineage>
</organism>
<evidence type="ECO:0000256" key="1">
    <source>
        <dbReference type="SAM" id="MobiDB-lite"/>
    </source>
</evidence>
<dbReference type="PANTHER" id="PTHR36386:SF1">
    <property type="entry name" value="OS06G0683900 PROTEIN"/>
    <property type="match status" value="1"/>
</dbReference>
<feature type="compositionally biased region" description="Basic and acidic residues" evidence="1">
    <location>
        <begin position="336"/>
        <end position="352"/>
    </location>
</feature>
<accession>A0A2P5E8R0</accession>
<dbReference type="EMBL" id="JXTC01000205">
    <property type="protein sequence ID" value="PON81925.1"/>
    <property type="molecule type" value="Genomic_DNA"/>
</dbReference>
<protein>
    <submittedName>
        <fullName evidence="2">Uncharacterized protein</fullName>
    </submittedName>
</protein>
<sequence>MSILQYPDAMNGPDLQIWTNAAFDNEESESSAAAAIKASWSTLHPDMVNRSSESFQSDYSKENLSPAFMETPVTAKSSVPIKPLQVNSTILNSQAKPLKLLFKEGLLEPFSKEGYEEEEEEEEEEGGKERDEKKIDSEIEEIENEISRLSSKLEALRIEKAERNKKTMEKRGRIIPAKFLEPKQSVKIEESIPSSTKQKLNRRGLSLGPSEIVAGAGFRRLSKIEITPVQTIQNRRKSCFWKLQDIDELRVTKERGKSLSLSPKSRKTVSKTQALPPKQAATTVSTKRAVKKEEAILSSIQPKKLFKEGEKSVTAKKPVKPGRVVASRYNQTTVNDGRKRSLPEDDKEEGKRNDKKRMSFAGKQSGIGKESCRSRGTESRVKKKWEIPSEVVVFQGLEKEEEKKLPLPAVGEIGEALPKIKALRCVKESPRDSGPAKRVAELIGRRSYFCSDDEVDGSSSSSVCQALSFAEEDGVEK</sequence>
<dbReference type="InParanoid" id="A0A2P5E8R0"/>
<name>A0A2P5E8R0_TREOI</name>
<dbReference type="FunCoup" id="A0A2P5E8R0">
    <property type="interactions" value="223"/>
</dbReference>
<dbReference type="OrthoDB" id="1932658at2759"/>
<comment type="caution">
    <text evidence="2">The sequence shown here is derived from an EMBL/GenBank/DDBJ whole genome shotgun (WGS) entry which is preliminary data.</text>
</comment>
<feature type="region of interest" description="Disordered" evidence="1">
    <location>
        <begin position="307"/>
        <end position="380"/>
    </location>
</feature>
<feature type="compositionally biased region" description="Basic and acidic residues" evidence="1">
    <location>
        <begin position="127"/>
        <end position="137"/>
    </location>
</feature>
<feature type="region of interest" description="Disordered" evidence="1">
    <location>
        <begin position="111"/>
        <end position="138"/>
    </location>
</feature>
<keyword evidence="3" id="KW-1185">Reference proteome</keyword>
<proteinExistence type="predicted"/>
<dbReference type="AlphaFoldDB" id="A0A2P5E8R0"/>
<feature type="compositionally biased region" description="Basic and acidic residues" evidence="1">
    <location>
        <begin position="370"/>
        <end position="380"/>
    </location>
</feature>
<feature type="region of interest" description="Disordered" evidence="1">
    <location>
        <begin position="257"/>
        <end position="277"/>
    </location>
</feature>
<dbReference type="STRING" id="63057.A0A2P5E8R0"/>
<gene>
    <name evidence="2" type="ORF">TorRG33x02_222480</name>
</gene>
<dbReference type="PANTHER" id="PTHR36386">
    <property type="entry name" value="OS06G0683900 PROTEIN"/>
    <property type="match status" value="1"/>
</dbReference>